<sequence>MESRKLAELQTWVRIPAWAPYSFNGKLMSHLLSRIIAQLFLLIFLMNLCFPFAQPSEESQDIPAEYVHLVDDRLEMVYHDNSLANELGLVPYIDGKISLFARVSNLESSHHDFVKEMGGEITSSFTRFNTFGFLIDISSVPDLVYLPDLEWLEADVLFYPSLDNSVDSIGAEDIWEDFG</sequence>
<feature type="non-terminal residue" evidence="1">
    <location>
        <position position="179"/>
    </location>
</feature>
<name>A0A382M1V7_9ZZZZ</name>
<dbReference type="EMBL" id="UINC01090693">
    <property type="protein sequence ID" value="SVC42863.1"/>
    <property type="molecule type" value="Genomic_DNA"/>
</dbReference>
<accession>A0A382M1V7</accession>
<gene>
    <name evidence="1" type="ORF">METZ01_LOCUS295717</name>
</gene>
<protein>
    <submittedName>
        <fullName evidence="1">Uncharacterized protein</fullName>
    </submittedName>
</protein>
<dbReference type="AlphaFoldDB" id="A0A382M1V7"/>
<evidence type="ECO:0000313" key="1">
    <source>
        <dbReference type="EMBL" id="SVC42863.1"/>
    </source>
</evidence>
<proteinExistence type="predicted"/>
<reference evidence="1" key="1">
    <citation type="submission" date="2018-05" db="EMBL/GenBank/DDBJ databases">
        <authorList>
            <person name="Lanie J.A."/>
            <person name="Ng W.-L."/>
            <person name="Kazmierczak K.M."/>
            <person name="Andrzejewski T.M."/>
            <person name="Davidsen T.M."/>
            <person name="Wayne K.J."/>
            <person name="Tettelin H."/>
            <person name="Glass J.I."/>
            <person name="Rusch D."/>
            <person name="Podicherti R."/>
            <person name="Tsui H.-C.T."/>
            <person name="Winkler M.E."/>
        </authorList>
    </citation>
    <scope>NUCLEOTIDE SEQUENCE</scope>
</reference>
<organism evidence="1">
    <name type="scientific">marine metagenome</name>
    <dbReference type="NCBI Taxonomy" id="408172"/>
    <lineage>
        <taxon>unclassified sequences</taxon>
        <taxon>metagenomes</taxon>
        <taxon>ecological metagenomes</taxon>
    </lineage>
</organism>